<evidence type="ECO:0000313" key="12">
    <source>
        <dbReference type="Proteomes" id="UP001370490"/>
    </source>
</evidence>
<accession>A0AAN8ZK59</accession>
<dbReference type="AlphaFoldDB" id="A0AAN8ZK59"/>
<keyword evidence="5" id="KW-0862">Zinc</keyword>
<dbReference type="SUPFAM" id="SSF52540">
    <property type="entry name" value="P-loop containing nucleoside triphosphate hydrolases"/>
    <property type="match status" value="1"/>
</dbReference>
<evidence type="ECO:0000256" key="6">
    <source>
        <dbReference type="ARBA" id="ARBA00023125"/>
    </source>
</evidence>
<dbReference type="Proteomes" id="UP001370490">
    <property type="component" value="Unassembled WGS sequence"/>
</dbReference>
<comment type="function">
    <text evidence="8">Component of the origin recognition complex (ORC) that binds origins of replication. DNA-binding is ATP-dependent, however specific DNA sequences that define origins of replication have not been identified so far. ORC is required to assemble the pre-replication complex necessary to initiate DNA replication.</text>
</comment>
<dbReference type="GO" id="GO:0005524">
    <property type="term" value="F:ATP binding"/>
    <property type="evidence" value="ECO:0007669"/>
    <property type="project" value="UniProtKB-KW"/>
</dbReference>
<dbReference type="EMBL" id="JBAMMX010000007">
    <property type="protein sequence ID" value="KAK6937125.1"/>
    <property type="molecule type" value="Genomic_DNA"/>
</dbReference>
<dbReference type="GO" id="GO:0016887">
    <property type="term" value="F:ATP hydrolysis activity"/>
    <property type="evidence" value="ECO:0007669"/>
    <property type="project" value="InterPro"/>
</dbReference>
<evidence type="ECO:0000256" key="9">
    <source>
        <dbReference type="SAM" id="MobiDB-lite"/>
    </source>
</evidence>
<keyword evidence="3" id="KW-0479">Metal-binding</keyword>
<dbReference type="PANTHER" id="PTHR10763">
    <property type="entry name" value="CELL DIVISION CONTROL PROTEIN 6-RELATED"/>
    <property type="match status" value="1"/>
</dbReference>
<dbReference type="InterPro" id="IPR011011">
    <property type="entry name" value="Znf_FYVE_PHD"/>
</dbReference>
<dbReference type="Gene3D" id="3.40.50.300">
    <property type="entry name" value="P-loop containing nucleotide triphosphate hydrolases"/>
    <property type="match status" value="2"/>
</dbReference>
<dbReference type="InterPro" id="IPR027417">
    <property type="entry name" value="P-loop_NTPase"/>
</dbReference>
<organism evidence="11 12">
    <name type="scientific">Dillenia turbinata</name>
    <dbReference type="NCBI Taxonomy" id="194707"/>
    <lineage>
        <taxon>Eukaryota</taxon>
        <taxon>Viridiplantae</taxon>
        <taxon>Streptophyta</taxon>
        <taxon>Embryophyta</taxon>
        <taxon>Tracheophyta</taxon>
        <taxon>Spermatophyta</taxon>
        <taxon>Magnoliopsida</taxon>
        <taxon>eudicotyledons</taxon>
        <taxon>Gunneridae</taxon>
        <taxon>Pentapetalae</taxon>
        <taxon>Dilleniales</taxon>
        <taxon>Dilleniaceae</taxon>
        <taxon>Dillenia</taxon>
    </lineage>
</organism>
<evidence type="ECO:0000259" key="10">
    <source>
        <dbReference type="PROSITE" id="PS51038"/>
    </source>
</evidence>
<feature type="region of interest" description="Disordered" evidence="9">
    <location>
        <begin position="1"/>
        <end position="98"/>
    </location>
</feature>
<dbReference type="GO" id="GO:0003682">
    <property type="term" value="F:chromatin binding"/>
    <property type="evidence" value="ECO:0007669"/>
    <property type="project" value="InterPro"/>
</dbReference>
<comment type="subunit">
    <text evidence="8">Component of the origin recognition complex (ORC) composed of at least ORC1, ORC2, ORC3, ORC4, ORC5 and ORC6. ORC is regulated in a cell-cycle and development dependent manner. It is sequentially assembled at the exit from anaphase of mitosis and disassembled as cells enter S phase. Binds unmodified and methylated histone H3.</text>
</comment>
<gene>
    <name evidence="11" type="ORF">RJ641_034155</name>
</gene>
<comment type="subcellular location">
    <subcellularLocation>
        <location evidence="1 8">Nucleus</location>
    </subcellularLocation>
</comment>
<dbReference type="InterPro" id="IPR013083">
    <property type="entry name" value="Znf_RING/FYVE/PHD"/>
</dbReference>
<dbReference type="GO" id="GO:0003688">
    <property type="term" value="F:DNA replication origin binding"/>
    <property type="evidence" value="ECO:0007669"/>
    <property type="project" value="TreeGrafter"/>
</dbReference>
<dbReference type="SUPFAM" id="SSF57903">
    <property type="entry name" value="FYVE/PHD zinc finger"/>
    <property type="match status" value="1"/>
</dbReference>
<keyword evidence="8" id="KW-0235">DNA replication</keyword>
<keyword evidence="6 8" id="KW-0238">DNA-binding</keyword>
<feature type="domain" description="BAH" evidence="10">
    <location>
        <begin position="176"/>
        <end position="355"/>
    </location>
</feature>
<sequence length="666" mass="76125">MNFFQALSEFDETPQAQDNPPRRSTRNWQPSTPKFNLLPEKQLQQTPRRSCRRLLPETPNRKSLKSPNLGKTVENVICPQSPEPIQSSRKRNRGATGDKVKVKKKVYYKKVVYAGGEFEVGDDVHVKRREDAISDCEDPEVEQCRICFKSGKAVMICLRPPLKEVPEGNWICGFCEAKKLGTNVELPEPPKEKKRARTLRERLLSSDLWAARIDSLWKDVDGSYWFRSRWYMIPEETADGRQPHNLRRELYCTNDFADVESSACFSTSRWIAAYIAEYANAKTHGTSPQDTTIYGLSMQAAKLSFLLMEDKMESIIRHCYVMNPKEFSKTSNEGDGVFLCENECDIHWHSFKHLAEIDDGEEGSFLVSLDVKKAEKDEDWNYCKESDSDTEDDVDYEEEKITHYASGPFSAHELAANSRKGQIIGLQKIGTKRIPEHTRFHKQTELEKAKSALLLATLPKSLPCRNREMEEIAAFIKGAICDDQFLGSCFYIHGVPGTGKVHYQRSYHAFLAFCASKSAFNFGPFLLLHGCHFPYTTMQTMSVLAVMRNLRSEVDAGSIKPYCFIEVNGLKLATPENIYRVIYEAISGHRVHWRKALQLLNERFSNGIRTGKHDDQPCILLIDELDLLVTRNQSVLYNLLDWPTRPHSKLIVIGMLKSVFHGLNAK</sequence>
<dbReference type="InterPro" id="IPR001025">
    <property type="entry name" value="BAH_dom"/>
</dbReference>
<dbReference type="InterPro" id="IPR050311">
    <property type="entry name" value="ORC1/CDC6"/>
</dbReference>
<evidence type="ECO:0000256" key="3">
    <source>
        <dbReference type="ARBA" id="ARBA00022723"/>
    </source>
</evidence>
<dbReference type="Pfam" id="PF00004">
    <property type="entry name" value="AAA"/>
    <property type="match status" value="1"/>
</dbReference>
<dbReference type="InterPro" id="IPR003959">
    <property type="entry name" value="ATPase_AAA_core"/>
</dbReference>
<keyword evidence="8" id="KW-0547">Nucleotide-binding</keyword>
<evidence type="ECO:0000256" key="5">
    <source>
        <dbReference type="ARBA" id="ARBA00022833"/>
    </source>
</evidence>
<keyword evidence="8" id="KW-0067">ATP-binding</keyword>
<evidence type="ECO:0000256" key="8">
    <source>
        <dbReference type="RuleBase" id="RU365058"/>
    </source>
</evidence>
<keyword evidence="4" id="KW-0863">Zinc-finger</keyword>
<dbReference type="Gene3D" id="2.30.30.490">
    <property type="match status" value="2"/>
</dbReference>
<evidence type="ECO:0000313" key="11">
    <source>
        <dbReference type="EMBL" id="KAK6937125.1"/>
    </source>
</evidence>
<dbReference type="Gene3D" id="3.30.40.10">
    <property type="entry name" value="Zinc/RING finger domain, C3HC4 (zinc finger)"/>
    <property type="match status" value="1"/>
</dbReference>
<name>A0AAN8ZK59_9MAGN</name>
<dbReference type="GO" id="GO:0005664">
    <property type="term" value="C:nuclear origin of replication recognition complex"/>
    <property type="evidence" value="ECO:0007669"/>
    <property type="project" value="TreeGrafter"/>
</dbReference>
<dbReference type="GO" id="GO:0033314">
    <property type="term" value="P:mitotic DNA replication checkpoint signaling"/>
    <property type="evidence" value="ECO:0007669"/>
    <property type="project" value="TreeGrafter"/>
</dbReference>
<evidence type="ECO:0000256" key="4">
    <source>
        <dbReference type="ARBA" id="ARBA00022771"/>
    </source>
</evidence>
<evidence type="ECO:0000256" key="1">
    <source>
        <dbReference type="ARBA" id="ARBA00004123"/>
    </source>
</evidence>
<comment type="caution">
    <text evidence="11">The sequence shown here is derived from an EMBL/GenBank/DDBJ whole genome shotgun (WGS) entry which is preliminary data.</text>
</comment>
<dbReference type="InterPro" id="IPR043151">
    <property type="entry name" value="BAH_sf"/>
</dbReference>
<keyword evidence="7 8" id="KW-0539">Nucleus</keyword>
<keyword evidence="12" id="KW-1185">Reference proteome</keyword>
<evidence type="ECO:0000256" key="7">
    <source>
        <dbReference type="ARBA" id="ARBA00023242"/>
    </source>
</evidence>
<dbReference type="PANTHER" id="PTHR10763:SF23">
    <property type="entry name" value="ORIGIN RECOGNITION COMPLEX SUBUNIT 1"/>
    <property type="match status" value="1"/>
</dbReference>
<dbReference type="PROSITE" id="PS51038">
    <property type="entry name" value="BAH"/>
    <property type="match status" value="1"/>
</dbReference>
<comment type="similarity">
    <text evidence="2 8">Belongs to the ORC1 family.</text>
</comment>
<evidence type="ECO:0000256" key="2">
    <source>
        <dbReference type="ARBA" id="ARBA00008398"/>
    </source>
</evidence>
<dbReference type="GO" id="GO:0008270">
    <property type="term" value="F:zinc ion binding"/>
    <property type="evidence" value="ECO:0007669"/>
    <property type="project" value="UniProtKB-KW"/>
</dbReference>
<reference evidence="11 12" key="1">
    <citation type="submission" date="2023-12" db="EMBL/GenBank/DDBJ databases">
        <title>A high-quality genome assembly for Dillenia turbinata (Dilleniales).</title>
        <authorList>
            <person name="Chanderbali A."/>
        </authorList>
    </citation>
    <scope>NUCLEOTIDE SEQUENCE [LARGE SCALE GENOMIC DNA]</scope>
    <source>
        <strain evidence="11">LSX21</strain>
        <tissue evidence="11">Leaf</tissue>
    </source>
</reference>
<proteinExistence type="inferred from homology"/>
<protein>
    <recommendedName>
        <fullName evidence="8">Origin recognition complex subunit 1</fullName>
    </recommendedName>
</protein>
<dbReference type="GO" id="GO:0006270">
    <property type="term" value="P:DNA replication initiation"/>
    <property type="evidence" value="ECO:0007669"/>
    <property type="project" value="TreeGrafter"/>
</dbReference>